<dbReference type="Proteomes" id="UP000824469">
    <property type="component" value="Unassembled WGS sequence"/>
</dbReference>
<proteinExistence type="predicted"/>
<evidence type="ECO:0000313" key="1">
    <source>
        <dbReference type="EMBL" id="KAH9292595.1"/>
    </source>
</evidence>
<accession>A0AA38C205</accession>
<protein>
    <submittedName>
        <fullName evidence="1">Uncharacterized protein</fullName>
    </submittedName>
</protein>
<keyword evidence="2" id="KW-1185">Reference proteome</keyword>
<dbReference type="AlphaFoldDB" id="A0AA38C205"/>
<dbReference type="EMBL" id="JAHRHJ020002816">
    <property type="protein sequence ID" value="KAH9292595.1"/>
    <property type="molecule type" value="Genomic_DNA"/>
</dbReference>
<feature type="non-terminal residue" evidence="1">
    <location>
        <position position="85"/>
    </location>
</feature>
<evidence type="ECO:0000313" key="2">
    <source>
        <dbReference type="Proteomes" id="UP000824469"/>
    </source>
</evidence>
<comment type="caution">
    <text evidence="1">The sequence shown here is derived from an EMBL/GenBank/DDBJ whole genome shotgun (WGS) entry which is preliminary data.</text>
</comment>
<reference evidence="1 2" key="1">
    <citation type="journal article" date="2021" name="Nat. Plants">
        <title>The Taxus genome provides insights into paclitaxel biosynthesis.</title>
        <authorList>
            <person name="Xiong X."/>
            <person name="Gou J."/>
            <person name="Liao Q."/>
            <person name="Li Y."/>
            <person name="Zhou Q."/>
            <person name="Bi G."/>
            <person name="Li C."/>
            <person name="Du R."/>
            <person name="Wang X."/>
            <person name="Sun T."/>
            <person name="Guo L."/>
            <person name="Liang H."/>
            <person name="Lu P."/>
            <person name="Wu Y."/>
            <person name="Zhang Z."/>
            <person name="Ro D.K."/>
            <person name="Shang Y."/>
            <person name="Huang S."/>
            <person name="Yan J."/>
        </authorList>
    </citation>
    <scope>NUCLEOTIDE SEQUENCE [LARGE SCALE GENOMIC DNA]</scope>
    <source>
        <strain evidence="1">Ta-2019</strain>
    </source>
</reference>
<sequence>MTGGSIWSGNVRNFAPDVIRRRYAGWNNTPRREGSKDRMRQGMGWEPDYMVVLSHHQRGQFKADGHPQHLIIHRVGEEWANTEVV</sequence>
<gene>
    <name evidence="1" type="ORF">KI387_042219</name>
</gene>
<organism evidence="1 2">
    <name type="scientific">Taxus chinensis</name>
    <name type="common">Chinese yew</name>
    <name type="synonym">Taxus wallichiana var. chinensis</name>
    <dbReference type="NCBI Taxonomy" id="29808"/>
    <lineage>
        <taxon>Eukaryota</taxon>
        <taxon>Viridiplantae</taxon>
        <taxon>Streptophyta</taxon>
        <taxon>Embryophyta</taxon>
        <taxon>Tracheophyta</taxon>
        <taxon>Spermatophyta</taxon>
        <taxon>Pinopsida</taxon>
        <taxon>Pinidae</taxon>
        <taxon>Conifers II</taxon>
        <taxon>Cupressales</taxon>
        <taxon>Taxaceae</taxon>
        <taxon>Taxus</taxon>
    </lineage>
</organism>
<name>A0AA38C205_TAXCH</name>